<dbReference type="PANTHER" id="PTHR43172:SF1">
    <property type="entry name" value="ADENYLOSUCCINATE LYASE"/>
    <property type="match status" value="1"/>
</dbReference>
<dbReference type="EMBL" id="AGEY01000026">
    <property type="protein sequence ID" value="EHM00398.1"/>
    <property type="molecule type" value="Genomic_DNA"/>
</dbReference>
<gene>
    <name evidence="3" type="ORF">HMPREF9103_00528</name>
</gene>
<dbReference type="GO" id="GO:0070626">
    <property type="term" value="F:(S)-2-(5-amino-1-(5-phospho-D-ribosyl)imidazole-4-carboxamido) succinate lyase (fumarate-forming) activity"/>
    <property type="evidence" value="ECO:0007669"/>
    <property type="project" value="TreeGrafter"/>
</dbReference>
<dbReference type="eggNOG" id="COG0015">
    <property type="taxonomic scope" value="Bacteria"/>
</dbReference>
<dbReference type="InterPro" id="IPR008948">
    <property type="entry name" value="L-Aspartase-like"/>
</dbReference>
<dbReference type="PATRIC" id="fig|797515.3.peg.489"/>
<name>G9ZLD0_9LACO</name>
<dbReference type="InterPro" id="IPR020557">
    <property type="entry name" value="Fumarate_lyase_CS"/>
</dbReference>
<organism evidence="3 4">
    <name type="scientific">Lentilactobacillus parafarraginis F0439</name>
    <dbReference type="NCBI Taxonomy" id="797515"/>
    <lineage>
        <taxon>Bacteria</taxon>
        <taxon>Bacillati</taxon>
        <taxon>Bacillota</taxon>
        <taxon>Bacilli</taxon>
        <taxon>Lactobacillales</taxon>
        <taxon>Lactobacillaceae</taxon>
        <taxon>Lentilactobacillus</taxon>
    </lineage>
</organism>
<dbReference type="SUPFAM" id="SSF48557">
    <property type="entry name" value="L-aspartase-like"/>
    <property type="match status" value="1"/>
</dbReference>
<dbReference type="Gene3D" id="1.10.40.30">
    <property type="entry name" value="Fumarase/aspartase (C-terminal domain)"/>
    <property type="match status" value="1"/>
</dbReference>
<dbReference type="InterPro" id="IPR000362">
    <property type="entry name" value="Fumarate_lyase_fam"/>
</dbReference>
<dbReference type="STRING" id="797515.HMPREF9103_00528"/>
<dbReference type="Pfam" id="PF10397">
    <property type="entry name" value="ADSL_C"/>
    <property type="match status" value="1"/>
</dbReference>
<keyword evidence="4" id="KW-1185">Reference proteome</keyword>
<dbReference type="HOGENOM" id="CLU_030949_0_1_9"/>
<comment type="caution">
    <text evidence="3">The sequence shown here is derived from an EMBL/GenBank/DDBJ whole genome shotgun (WGS) entry which is preliminary data.</text>
</comment>
<dbReference type="PROSITE" id="PS00163">
    <property type="entry name" value="FUMARATE_LYASES"/>
    <property type="match status" value="1"/>
</dbReference>
<dbReference type="GO" id="GO:0005829">
    <property type="term" value="C:cytosol"/>
    <property type="evidence" value="ECO:0007669"/>
    <property type="project" value="TreeGrafter"/>
</dbReference>
<dbReference type="CDD" id="cd01597">
    <property type="entry name" value="pCLME"/>
    <property type="match status" value="1"/>
</dbReference>
<protein>
    <submittedName>
        <fullName evidence="3">Lyase</fullName>
    </submittedName>
</protein>
<evidence type="ECO:0000313" key="4">
    <source>
        <dbReference type="Proteomes" id="UP000004625"/>
    </source>
</evidence>
<reference evidence="3 4" key="1">
    <citation type="submission" date="2011-09" db="EMBL/GenBank/DDBJ databases">
        <authorList>
            <person name="Weinstock G."/>
            <person name="Sodergren E."/>
            <person name="Clifton S."/>
            <person name="Fulton L."/>
            <person name="Fulton B."/>
            <person name="Courtney L."/>
            <person name="Fronick C."/>
            <person name="Harrison M."/>
            <person name="Strong C."/>
            <person name="Farmer C."/>
            <person name="Delahaunty K."/>
            <person name="Markovic C."/>
            <person name="Hall O."/>
            <person name="Minx P."/>
            <person name="Tomlinson C."/>
            <person name="Mitreva M."/>
            <person name="Hou S."/>
            <person name="Chen J."/>
            <person name="Wollam A."/>
            <person name="Pepin K.H."/>
            <person name="Johnson M."/>
            <person name="Bhonagiri V."/>
            <person name="Zhang X."/>
            <person name="Suruliraj S."/>
            <person name="Warren W."/>
            <person name="Chinwalla A."/>
            <person name="Mardis E.R."/>
            <person name="Wilson R.K."/>
        </authorList>
    </citation>
    <scope>NUCLEOTIDE SEQUENCE [LARGE SCALE GENOMIC DNA]</scope>
    <source>
        <strain evidence="3 4">F0439</strain>
    </source>
</reference>
<evidence type="ECO:0000256" key="1">
    <source>
        <dbReference type="ARBA" id="ARBA00023239"/>
    </source>
</evidence>
<evidence type="ECO:0000259" key="2">
    <source>
        <dbReference type="SMART" id="SM00998"/>
    </source>
</evidence>
<dbReference type="AlphaFoldDB" id="G9ZLD0"/>
<sequence length="434" mass="48846">MRAIWDDNNKIKNQLKIEAILSKIEGELGVIPQKAAEKIVSKAIIDNFDIDTLAKRSAEKRHSLIALIEQLQVLSGEEAGEYVHYGATTQDIVDTGTMLQTKEAYCLLRKHGKKLIEVLKKQTSRYKNTLMIGRTHGIQAIPITFGFKLAIWLDELLRDQQRLDELDNHQIFVGSLSGAVGTYAAFGEKGPEIERYALQEIGLAVPNISWQPARDRFSEFATTLGIYSGTLGKIGHELFNLMKTEVNEVCEPFKKGEIGSSTMPQKRNPALIEGLASLTQPIFKDVGLMLESMLIDGERDAIHWRNEWVVLPEITNYLDAQITNATVIIEGLQINESQMIKNIQLQNGLPFAERIMFQIGKVVGKQTAHQIVYESAMTAIEHHTNFIDTLYERPEINSQFSRDDILHWTDASEDIGSIKQKIDTVVQKADQFIG</sequence>
<proteinExistence type="predicted"/>
<dbReference type="PRINTS" id="PR00145">
    <property type="entry name" value="ARGSUCLYASE"/>
</dbReference>
<dbReference type="InterPro" id="IPR022761">
    <property type="entry name" value="Fumarate_lyase_N"/>
</dbReference>
<dbReference type="SMART" id="SM00998">
    <property type="entry name" value="ADSL_C"/>
    <property type="match status" value="1"/>
</dbReference>
<dbReference type="PANTHER" id="PTHR43172">
    <property type="entry name" value="ADENYLOSUCCINATE LYASE"/>
    <property type="match status" value="1"/>
</dbReference>
<dbReference type="Proteomes" id="UP000004625">
    <property type="component" value="Unassembled WGS sequence"/>
</dbReference>
<dbReference type="Gene3D" id="1.20.200.10">
    <property type="entry name" value="Fumarase/aspartase (Central domain)"/>
    <property type="match status" value="1"/>
</dbReference>
<accession>G9ZLD0</accession>
<dbReference type="Pfam" id="PF00206">
    <property type="entry name" value="Lyase_1"/>
    <property type="match status" value="1"/>
</dbReference>
<dbReference type="InterPro" id="IPR019468">
    <property type="entry name" value="AdenyloSucc_lyase_C"/>
</dbReference>
<dbReference type="GO" id="GO:0044208">
    <property type="term" value="P:'de novo' AMP biosynthetic process"/>
    <property type="evidence" value="ECO:0007669"/>
    <property type="project" value="TreeGrafter"/>
</dbReference>
<evidence type="ECO:0000313" key="3">
    <source>
        <dbReference type="EMBL" id="EHM00398.1"/>
    </source>
</evidence>
<feature type="domain" description="Adenylosuccinate lyase C-terminal" evidence="2">
    <location>
        <begin position="347"/>
        <end position="426"/>
    </location>
</feature>
<dbReference type="GO" id="GO:0004018">
    <property type="term" value="F:N6-(1,2-dicarboxyethyl)AMP AMP-lyase (fumarate-forming) activity"/>
    <property type="evidence" value="ECO:0007669"/>
    <property type="project" value="TreeGrafter"/>
</dbReference>
<keyword evidence="1 3" id="KW-0456">Lyase</keyword>
<dbReference type="PRINTS" id="PR00149">
    <property type="entry name" value="FUMRATELYASE"/>
</dbReference>